<organism evidence="2 3">
    <name type="scientific">Flavonifractor plautii ATCC 29863</name>
    <dbReference type="NCBI Taxonomy" id="411475"/>
    <lineage>
        <taxon>Bacteria</taxon>
        <taxon>Bacillati</taxon>
        <taxon>Bacillota</taxon>
        <taxon>Clostridia</taxon>
        <taxon>Eubacteriales</taxon>
        <taxon>Oscillospiraceae</taxon>
        <taxon>Flavonifractor</taxon>
    </lineage>
</organism>
<dbReference type="Proteomes" id="UP000004459">
    <property type="component" value="Unassembled WGS sequence"/>
</dbReference>
<protein>
    <submittedName>
        <fullName evidence="2">Uncharacterized protein</fullName>
    </submittedName>
</protein>
<evidence type="ECO:0000313" key="2">
    <source>
        <dbReference type="EMBL" id="EHM44448.1"/>
    </source>
</evidence>
<sequence length="40" mass="4221">MLGSKRRRGYTSFPQKGPAGAGRVALSCGHGIRGLPFYLG</sequence>
<name>G9YT05_FLAPL</name>
<reference evidence="2 3" key="1">
    <citation type="submission" date="2011-08" db="EMBL/GenBank/DDBJ databases">
        <authorList>
            <person name="Weinstock G."/>
            <person name="Sodergren E."/>
            <person name="Clifton S."/>
            <person name="Fulton L."/>
            <person name="Fulton B."/>
            <person name="Courtney L."/>
            <person name="Fronick C."/>
            <person name="Harrison M."/>
            <person name="Strong C."/>
            <person name="Farmer C."/>
            <person name="Delahaunty K."/>
            <person name="Markovic C."/>
            <person name="Hall O."/>
            <person name="Minx P."/>
            <person name="Tomlinson C."/>
            <person name="Mitreva M."/>
            <person name="Hou S."/>
            <person name="Chen J."/>
            <person name="Wollam A."/>
            <person name="Pepin K.H."/>
            <person name="Johnson M."/>
            <person name="Bhonagiri V."/>
            <person name="Zhang X."/>
            <person name="Suruliraj S."/>
            <person name="Warren W."/>
            <person name="Chinwalla A."/>
            <person name="Mardis E.R."/>
            <person name="Wilson R.K."/>
        </authorList>
    </citation>
    <scope>NUCLEOTIDE SEQUENCE [LARGE SCALE GENOMIC DNA]</scope>
    <source>
        <strain evidence="2 3">ATCC 29863</strain>
    </source>
</reference>
<accession>G9YT05</accession>
<dbReference type="EMBL" id="AGCK01000224">
    <property type="protein sequence ID" value="EHM44448.1"/>
    <property type="molecule type" value="Genomic_DNA"/>
</dbReference>
<dbReference type="HOGENOM" id="CLU_3290016_0_0_9"/>
<evidence type="ECO:0000313" key="3">
    <source>
        <dbReference type="Proteomes" id="UP000004459"/>
    </source>
</evidence>
<evidence type="ECO:0000256" key="1">
    <source>
        <dbReference type="SAM" id="MobiDB-lite"/>
    </source>
</evidence>
<comment type="caution">
    <text evidence="2">The sequence shown here is derived from an EMBL/GenBank/DDBJ whole genome shotgun (WGS) entry which is preliminary data.</text>
</comment>
<dbReference type="AlphaFoldDB" id="G9YT05"/>
<proteinExistence type="predicted"/>
<feature type="region of interest" description="Disordered" evidence="1">
    <location>
        <begin position="1"/>
        <end position="22"/>
    </location>
</feature>
<gene>
    <name evidence="2" type="ORF">HMPREF0372_02664</name>
</gene>